<dbReference type="EMBL" id="CP050063">
    <property type="protein sequence ID" value="QIP15427.1"/>
    <property type="molecule type" value="Genomic_DNA"/>
</dbReference>
<protein>
    <submittedName>
        <fullName evidence="2">Uncharacterized protein</fullName>
    </submittedName>
</protein>
<dbReference type="RefSeq" id="WP_167213562.1">
    <property type="nucleotide sequence ID" value="NZ_CP050063.1"/>
</dbReference>
<name>A0A6G9ASH6_9BACT</name>
<keyword evidence="1" id="KW-0732">Signal</keyword>
<gene>
    <name evidence="2" type="ORF">G8759_23735</name>
</gene>
<feature type="signal peptide" evidence="1">
    <location>
        <begin position="1"/>
        <end position="20"/>
    </location>
</feature>
<dbReference type="KEGG" id="spib:G8759_23735"/>
<evidence type="ECO:0000313" key="2">
    <source>
        <dbReference type="EMBL" id="QIP15427.1"/>
    </source>
</evidence>
<proteinExistence type="predicted"/>
<sequence length="200" mass="23171">MKPFIATLLLLIVATSLSWSQDRLKQSYVDDDLSEKEAADLKNRTKQRIAELQNYLNIIPDSKRSTAEREDAVEQALLLFTNEANMEIIDRKGKRTMPVKRYFRNLLDISTGYYTHIDITQYDVAYVSDFRLGTDGNYHSTGTYYQDFKGFRGDQAVYHDRTKKDVSIRADARLNEYNEKKWTLLLGNVKARSLEVIPAN</sequence>
<reference evidence="2 3" key="1">
    <citation type="submission" date="2020-03" db="EMBL/GenBank/DDBJ databases">
        <authorList>
            <person name="Kim M.K."/>
        </authorList>
    </citation>
    <scope>NUCLEOTIDE SEQUENCE [LARGE SCALE GENOMIC DNA]</scope>
    <source>
        <strain evidence="2 3">BT328</strain>
    </source>
</reference>
<accession>A0A6G9ASH6</accession>
<evidence type="ECO:0000313" key="3">
    <source>
        <dbReference type="Proteomes" id="UP000501802"/>
    </source>
</evidence>
<dbReference type="Proteomes" id="UP000501802">
    <property type="component" value="Chromosome"/>
</dbReference>
<feature type="chain" id="PRO_5026359136" evidence="1">
    <location>
        <begin position="21"/>
        <end position="200"/>
    </location>
</feature>
<dbReference type="AlphaFoldDB" id="A0A6G9ASH6"/>
<keyword evidence="3" id="KW-1185">Reference proteome</keyword>
<evidence type="ECO:0000256" key="1">
    <source>
        <dbReference type="SAM" id="SignalP"/>
    </source>
</evidence>
<organism evidence="2 3">
    <name type="scientific">Spirosoma aureum</name>
    <dbReference type="NCBI Taxonomy" id="2692134"/>
    <lineage>
        <taxon>Bacteria</taxon>
        <taxon>Pseudomonadati</taxon>
        <taxon>Bacteroidota</taxon>
        <taxon>Cytophagia</taxon>
        <taxon>Cytophagales</taxon>
        <taxon>Cytophagaceae</taxon>
        <taxon>Spirosoma</taxon>
    </lineage>
</organism>